<dbReference type="EMBL" id="JAQNDN010000004">
    <property type="protein sequence ID" value="MDC0668616.1"/>
    <property type="molecule type" value="Genomic_DNA"/>
</dbReference>
<dbReference type="RefSeq" id="WP_271997915.1">
    <property type="nucleotide sequence ID" value="NZ_JAQNDN010000004.1"/>
</dbReference>
<sequence>MNTWIVGVDLRHRSDGAVRFGAWLRAQTGGAIELVGVHVAPTDVVDQLDQFEGRVRVRERLKTEAELAMDRAGVRDAFTEVELNEADEPAEALANARAGRTAVGLIVGRKAASDGRDLVRLGSVARRLLQRLVVPTFVVPPDLGADQLRSGPIVVAVTPADASAGAVEVGAAMAKALRRPLVFVRVVSVPEEYTQIYWSTDALAQFKGQTIAAAKDRTAEWLADHGRSEPVVVRYGDTITEILAVAAEQGSPFLVCGSRLLSRVERVIALSTSSELAARAAIPVLVVPPDARA</sequence>
<dbReference type="PANTHER" id="PTHR46268">
    <property type="entry name" value="STRESS RESPONSE PROTEIN NHAX"/>
    <property type="match status" value="1"/>
</dbReference>
<dbReference type="PANTHER" id="PTHR46268:SF6">
    <property type="entry name" value="UNIVERSAL STRESS PROTEIN UP12"/>
    <property type="match status" value="1"/>
</dbReference>
<dbReference type="SUPFAM" id="SSF52402">
    <property type="entry name" value="Adenine nucleotide alpha hydrolases-like"/>
    <property type="match status" value="2"/>
</dbReference>
<feature type="domain" description="UspA" evidence="2">
    <location>
        <begin position="152"/>
        <end position="288"/>
    </location>
</feature>
<proteinExistence type="inferred from homology"/>
<keyword evidence="4" id="KW-1185">Reference proteome</keyword>
<comment type="caution">
    <text evidence="3">The sequence shown here is derived from an EMBL/GenBank/DDBJ whole genome shotgun (WGS) entry which is preliminary data.</text>
</comment>
<dbReference type="Proteomes" id="UP001217838">
    <property type="component" value="Unassembled WGS sequence"/>
</dbReference>
<protein>
    <submittedName>
        <fullName evidence="3">Universal stress protein</fullName>
    </submittedName>
</protein>
<name>A0ABT5B6E3_9BACT</name>
<evidence type="ECO:0000313" key="4">
    <source>
        <dbReference type="Proteomes" id="UP001217838"/>
    </source>
</evidence>
<accession>A0ABT5B6E3</accession>
<dbReference type="InterPro" id="IPR006016">
    <property type="entry name" value="UspA"/>
</dbReference>
<gene>
    <name evidence="3" type="ORF">POL58_12740</name>
</gene>
<dbReference type="CDD" id="cd00293">
    <property type="entry name" value="USP-like"/>
    <property type="match status" value="1"/>
</dbReference>
<organism evidence="3 4">
    <name type="scientific">Nannocystis radixulma</name>
    <dbReference type="NCBI Taxonomy" id="2995305"/>
    <lineage>
        <taxon>Bacteria</taxon>
        <taxon>Pseudomonadati</taxon>
        <taxon>Myxococcota</taxon>
        <taxon>Polyangia</taxon>
        <taxon>Nannocystales</taxon>
        <taxon>Nannocystaceae</taxon>
        <taxon>Nannocystis</taxon>
    </lineage>
</organism>
<reference evidence="3 4" key="1">
    <citation type="submission" date="2022-11" db="EMBL/GenBank/DDBJ databases">
        <title>Minimal conservation of predation-associated metabolite biosynthetic gene clusters underscores biosynthetic potential of Myxococcota including descriptions for ten novel species: Archangium lansinium sp. nov., Myxococcus landrumus sp. nov., Nannocystis bai.</title>
        <authorList>
            <person name="Ahearne A."/>
            <person name="Stevens C."/>
            <person name="Dowd S."/>
        </authorList>
    </citation>
    <scope>NUCLEOTIDE SEQUENCE [LARGE SCALE GENOMIC DNA]</scope>
    <source>
        <strain evidence="3 4">NCELM</strain>
    </source>
</reference>
<dbReference type="InterPro" id="IPR014729">
    <property type="entry name" value="Rossmann-like_a/b/a_fold"/>
</dbReference>
<dbReference type="Pfam" id="PF00582">
    <property type="entry name" value="Usp"/>
    <property type="match status" value="2"/>
</dbReference>
<evidence type="ECO:0000313" key="3">
    <source>
        <dbReference type="EMBL" id="MDC0668616.1"/>
    </source>
</evidence>
<comment type="similarity">
    <text evidence="1">Belongs to the universal stress protein A family.</text>
</comment>
<evidence type="ECO:0000256" key="1">
    <source>
        <dbReference type="ARBA" id="ARBA00008791"/>
    </source>
</evidence>
<dbReference type="Gene3D" id="3.40.50.620">
    <property type="entry name" value="HUPs"/>
    <property type="match status" value="2"/>
</dbReference>
<evidence type="ECO:0000259" key="2">
    <source>
        <dbReference type="Pfam" id="PF00582"/>
    </source>
</evidence>
<feature type="domain" description="UspA" evidence="2">
    <location>
        <begin position="5"/>
        <end position="140"/>
    </location>
</feature>